<dbReference type="STRING" id="768670.Calni_1151"/>
<reference evidence="1 2" key="2">
    <citation type="journal article" date="2011" name="Stand. Genomic Sci.">
        <title>Complete genome sequence of Calditerrivibrio nitroreducens type strain (Yu37-1).</title>
        <authorList>
            <person name="Pitluck S."/>
            <person name="Sikorski J."/>
            <person name="Zeytun A."/>
            <person name="Lapidus A."/>
            <person name="Nolan M."/>
            <person name="Lucas S."/>
            <person name="Hammon N."/>
            <person name="Deshpande S."/>
            <person name="Cheng J.F."/>
            <person name="Tapia R."/>
            <person name="Han C."/>
            <person name="Goodwin L."/>
            <person name="Liolios K."/>
            <person name="Pagani I."/>
            <person name="Ivanova N."/>
            <person name="Mavromatis K."/>
            <person name="Pati A."/>
            <person name="Chen A."/>
            <person name="Palaniappan K."/>
            <person name="Hauser L."/>
            <person name="Chang Y.J."/>
            <person name="Jeffries C.D."/>
            <person name="Detter J.C."/>
            <person name="Brambilla E."/>
            <person name="Djao O.D."/>
            <person name="Rohde M."/>
            <person name="Spring S."/>
            <person name="Goker M."/>
            <person name="Woyke T."/>
            <person name="Bristow J."/>
            <person name="Eisen J.A."/>
            <person name="Markowitz V."/>
            <person name="Hugenholtz P."/>
            <person name="Kyrpides N.C."/>
            <person name="Klenk H.P."/>
            <person name="Land M."/>
        </authorList>
    </citation>
    <scope>NUCLEOTIDE SEQUENCE [LARGE SCALE GENOMIC DNA]</scope>
    <source>
        <strain evidence="2">DSM 19672 / NBRC 101217 / Yu37-1</strain>
    </source>
</reference>
<dbReference type="HOGENOM" id="CLU_1412870_0_0_0"/>
<accession>E4TIL3</accession>
<dbReference type="AlphaFoldDB" id="E4TIL3"/>
<proteinExistence type="predicted"/>
<reference key="1">
    <citation type="submission" date="2010-11" db="EMBL/GenBank/DDBJ databases">
        <title>The complete genome of chromosome of Calditerrivibrio nitroreducens DSM 19672.</title>
        <authorList>
            <consortium name="US DOE Joint Genome Institute (JGI-PGF)"/>
            <person name="Lucas S."/>
            <person name="Copeland A."/>
            <person name="Lapidus A."/>
            <person name="Bruce D."/>
            <person name="Goodwin L."/>
            <person name="Pitluck S."/>
            <person name="Kyrpides N."/>
            <person name="Mavromatis K."/>
            <person name="Ivanova N."/>
            <person name="Mikhailova N."/>
            <person name="Zeytun A."/>
            <person name="Brettin T."/>
            <person name="Detter J.C."/>
            <person name="Tapia R."/>
            <person name="Han C."/>
            <person name="Land M."/>
            <person name="Hauser L."/>
            <person name="Markowitz V."/>
            <person name="Cheng J.-F."/>
            <person name="Hugenholtz P."/>
            <person name="Woyke T."/>
            <person name="Wu D."/>
            <person name="Spring S."/>
            <person name="Schroeder M."/>
            <person name="Brambilla E."/>
            <person name="Klenk H.-P."/>
            <person name="Eisen J.A."/>
        </authorList>
    </citation>
    <scope>NUCLEOTIDE SEQUENCE [LARGE SCALE GENOMIC DNA]</scope>
    <source>
        <strain>DSM 19672</strain>
    </source>
</reference>
<dbReference type="RefSeq" id="WP_013451273.1">
    <property type="nucleotide sequence ID" value="NC_014758.1"/>
</dbReference>
<dbReference type="eggNOG" id="ENOG502ZC3Y">
    <property type="taxonomic scope" value="Bacteria"/>
</dbReference>
<evidence type="ECO:0008006" key="3">
    <source>
        <dbReference type="Google" id="ProtNLM"/>
    </source>
</evidence>
<evidence type="ECO:0000313" key="1">
    <source>
        <dbReference type="EMBL" id="ADR19061.1"/>
    </source>
</evidence>
<dbReference type="Proteomes" id="UP000007039">
    <property type="component" value="Chromosome"/>
</dbReference>
<protein>
    <recommendedName>
        <fullName evidence="3">Alpha-1,2-fucosyltransferase</fullName>
    </recommendedName>
</protein>
<evidence type="ECO:0000313" key="2">
    <source>
        <dbReference type="Proteomes" id="UP000007039"/>
    </source>
</evidence>
<dbReference type="KEGG" id="cni:Calni_1151"/>
<dbReference type="CAZy" id="GT11">
    <property type="family name" value="Glycosyltransferase Family 11"/>
</dbReference>
<keyword evidence="2" id="KW-1185">Reference proteome</keyword>
<name>E4TIL3_CALNY</name>
<gene>
    <name evidence="1" type="ordered locus">Calni_1151</name>
</gene>
<organism evidence="1 2">
    <name type="scientific">Calditerrivibrio nitroreducens (strain DSM 19672 / NBRC 101217 / Yu37-1)</name>
    <dbReference type="NCBI Taxonomy" id="768670"/>
    <lineage>
        <taxon>Bacteria</taxon>
        <taxon>Pseudomonadati</taxon>
        <taxon>Deferribacterota</taxon>
        <taxon>Deferribacteres</taxon>
        <taxon>Deferribacterales</taxon>
        <taxon>Calditerrivibrionaceae</taxon>
    </lineage>
</organism>
<dbReference type="EMBL" id="CP002347">
    <property type="protein sequence ID" value="ADR19061.1"/>
    <property type="molecule type" value="Genomic_DNA"/>
</dbReference>
<sequence>MALQLKTLIGNPNGRTRFATSAPESQVELEQDVKQTPVTKLIPRLFGGIGNQLFIYAAARRLALVNNAELVLDSVSGFTNDTVYQRHYQLDHFNIPCRQATAAERLEPFSRLRRKVLRWWNQRKPFKQRTYLVQESIDFDPRLLYYKPRGTVYLEGYWQSENYFKDIEDIIRHDLKIKPPEDTILASPHFYD</sequence>